<dbReference type="AlphaFoldDB" id="A0A4P8IHP2"/>
<keyword evidence="2" id="KW-1185">Reference proteome</keyword>
<dbReference type="RefSeq" id="WP_175403677.1">
    <property type="nucleotide sequence ID" value="NZ_CP040058.1"/>
</dbReference>
<gene>
    <name evidence="1" type="ORF">AR1Y2_3077</name>
</gene>
<reference evidence="1 2" key="1">
    <citation type="submission" date="2019-05" db="EMBL/GenBank/DDBJ databases">
        <title>Complete genome sequencing of Anaerostipes rhamnosivorans.</title>
        <authorList>
            <person name="Bui T.P.N."/>
            <person name="de Vos W.M."/>
        </authorList>
    </citation>
    <scope>NUCLEOTIDE SEQUENCE [LARGE SCALE GENOMIC DNA]</scope>
    <source>
        <strain evidence="1 2">1y2</strain>
    </source>
</reference>
<dbReference type="EMBL" id="CP040058">
    <property type="protein sequence ID" value="QCP36531.1"/>
    <property type="molecule type" value="Genomic_DNA"/>
</dbReference>
<evidence type="ECO:0000313" key="2">
    <source>
        <dbReference type="Proteomes" id="UP000298653"/>
    </source>
</evidence>
<proteinExistence type="predicted"/>
<accession>A0A4P8IHP2</accession>
<protein>
    <submittedName>
        <fullName evidence="1">Uncharacterized protein</fullName>
    </submittedName>
</protein>
<evidence type="ECO:0000313" key="1">
    <source>
        <dbReference type="EMBL" id="QCP36531.1"/>
    </source>
</evidence>
<name>A0A4P8IHP2_9FIRM</name>
<dbReference type="Proteomes" id="UP000298653">
    <property type="component" value="Chromosome"/>
</dbReference>
<organism evidence="1 2">
    <name type="scientific">Anaerostipes rhamnosivorans</name>
    <dbReference type="NCBI Taxonomy" id="1229621"/>
    <lineage>
        <taxon>Bacteria</taxon>
        <taxon>Bacillati</taxon>
        <taxon>Bacillota</taxon>
        <taxon>Clostridia</taxon>
        <taxon>Lachnospirales</taxon>
        <taxon>Lachnospiraceae</taxon>
        <taxon>Anaerostipes</taxon>
    </lineage>
</organism>
<dbReference type="KEGG" id="arf:AR1Y2_3077"/>
<sequence>MEHLKRLTEEEPLQRTNQVLMYVAELLQQENLITIDERVFMTEALQDEI</sequence>